<proteinExistence type="predicted"/>
<dbReference type="Proteomes" id="UP001631969">
    <property type="component" value="Unassembled WGS sequence"/>
</dbReference>
<accession>A0ACC7P7Q8</accession>
<keyword evidence="2" id="KW-1185">Reference proteome</keyword>
<keyword evidence="1" id="KW-0378">Hydrolase</keyword>
<gene>
    <name evidence="1" type="ORF">ACI1P1_25370</name>
</gene>
<organism evidence="1 2">
    <name type="scientific">Paenibacillus mesotrionivorans</name>
    <dbReference type="NCBI Taxonomy" id="3160968"/>
    <lineage>
        <taxon>Bacteria</taxon>
        <taxon>Bacillati</taxon>
        <taxon>Bacillota</taxon>
        <taxon>Bacilli</taxon>
        <taxon>Bacillales</taxon>
        <taxon>Paenibacillaceae</taxon>
        <taxon>Paenibacillus</taxon>
    </lineage>
</organism>
<dbReference type="EMBL" id="JBJURJ010000020">
    <property type="protein sequence ID" value="MFM9331634.1"/>
    <property type="molecule type" value="Genomic_DNA"/>
</dbReference>
<protein>
    <submittedName>
        <fullName evidence="1">HAD family hydrolase</fullName>
    </submittedName>
</protein>
<evidence type="ECO:0000313" key="1">
    <source>
        <dbReference type="EMBL" id="MFM9331634.1"/>
    </source>
</evidence>
<reference evidence="1" key="1">
    <citation type="submission" date="2024-12" db="EMBL/GenBank/DDBJ databases">
        <authorList>
            <person name="Wu N."/>
        </authorList>
    </citation>
    <scope>NUCLEOTIDE SEQUENCE</scope>
    <source>
        <strain evidence="1">P15</strain>
    </source>
</reference>
<sequence length="344" mass="37122">MGTFMNGSPANQPLIPGFGLSLPELVRDGSMSECETGGEGMFRRGEDGVLHILTPRDRKADFVVYRDKTLCYVKSAMGHPAMYPLPDAGFEGPAEAVLMDLDGTSVHSEAFWIWIIERSIGLLMDNPGFRLEPEDDPHVSGHSVSEHLQYCIGKYCPGRSVEEARRHYFAVTEYEMNEILKGRGKEGAFTPAPGLKEFLLELKSRGIRIGLVTSGLYEKAWPEVLSAFRTLQLGDPLELYDAVITAGQAIRKGQAGTLGELAPKPHPWLYAEAARVGLGLGPESRRRVIGIEDSSAGVLSIRLAGYAAFGIGGGNIAASGAQPLVKQQFGSLLEMLPGILGAHG</sequence>
<name>A0ACC7P7Q8_9BACL</name>
<comment type="caution">
    <text evidence="1">The sequence shown here is derived from an EMBL/GenBank/DDBJ whole genome shotgun (WGS) entry which is preliminary data.</text>
</comment>
<evidence type="ECO:0000313" key="2">
    <source>
        <dbReference type="Proteomes" id="UP001631969"/>
    </source>
</evidence>